<dbReference type="SMART" id="SM00560">
    <property type="entry name" value="LamGL"/>
    <property type="match status" value="1"/>
</dbReference>
<gene>
    <name evidence="4" type="ORF">PL9214520041</name>
</gene>
<protein>
    <recommendedName>
        <fullName evidence="3">LamG-like jellyroll fold domain-containing protein</fullName>
    </recommendedName>
</protein>
<keyword evidence="2" id="KW-1015">Disulfide bond</keyword>
<dbReference type="EMBL" id="CZDF01000158">
    <property type="protein sequence ID" value="CUR33502.1"/>
    <property type="molecule type" value="Genomic_DNA"/>
</dbReference>
<dbReference type="Gene3D" id="2.60.120.200">
    <property type="match status" value="1"/>
</dbReference>
<dbReference type="AlphaFoldDB" id="A0A1J1LMR2"/>
<dbReference type="Gene3D" id="2.60.120.430">
    <property type="entry name" value="Galactose-binding lectin"/>
    <property type="match status" value="1"/>
</dbReference>
<evidence type="ECO:0000256" key="2">
    <source>
        <dbReference type="ARBA" id="ARBA00023157"/>
    </source>
</evidence>
<dbReference type="Proteomes" id="UP000184315">
    <property type="component" value="Unassembled WGS sequence"/>
</dbReference>
<evidence type="ECO:0000256" key="1">
    <source>
        <dbReference type="ARBA" id="ARBA00022729"/>
    </source>
</evidence>
<sequence>MITHNPKSPLFRFDGNKDYADIPFKNELTPPNLTVELWVLQIEKYKYSAATLPLISTTEQQELGYTLGEYNAATGLQMIFQVDTLTERYPLFVKTPLPLNVWTHFAGTYDQKSQISCFYINGELLQTYNFANTHYNPLKPQTPATSNILRLGALVKKSKDGKNLVFCEFNGYMDEVRIWDVVRTQQQIQETINQELTGKEPNLVGYWRFSNLSDNKVPDLTGKGLDGIIIKNDNPVTPIPKTQTFEADLCSQAGVNFTNTFAQEVSFKISASGTWKPASWGELTPGGWPGFEYQSQMKYPNNTSFALLVVDVETKTVLGELGSEITLVLKPSQTITFVVNDVPISEGYTDGYKDNTGNISITCTALIP</sequence>
<dbReference type="InterPro" id="IPR013320">
    <property type="entry name" value="ConA-like_dom_sf"/>
</dbReference>
<dbReference type="RefSeq" id="WP_072720138.1">
    <property type="nucleotide sequence ID" value="NZ_LN889803.1"/>
</dbReference>
<feature type="domain" description="LamG-like jellyroll fold" evidence="3">
    <location>
        <begin position="31"/>
        <end position="186"/>
    </location>
</feature>
<reference evidence="5" key="1">
    <citation type="submission" date="2015-10" db="EMBL/GenBank/DDBJ databases">
        <authorList>
            <person name="Regsiter A."/>
            <person name="william w."/>
        </authorList>
    </citation>
    <scope>NUCLEOTIDE SEQUENCE [LARGE SCALE GENOMIC DNA]</scope>
</reference>
<dbReference type="InterPro" id="IPR006558">
    <property type="entry name" value="LamG-like"/>
</dbReference>
<evidence type="ECO:0000259" key="3">
    <source>
        <dbReference type="SMART" id="SM00560"/>
    </source>
</evidence>
<evidence type="ECO:0000313" key="4">
    <source>
        <dbReference type="EMBL" id="CUR33502.1"/>
    </source>
</evidence>
<dbReference type="SUPFAM" id="SSF49899">
    <property type="entry name" value="Concanavalin A-like lectins/glucanases"/>
    <property type="match status" value="1"/>
</dbReference>
<organism evidence="4 5">
    <name type="scientific">Planktothrix tepida PCC 9214</name>
    <dbReference type="NCBI Taxonomy" id="671072"/>
    <lineage>
        <taxon>Bacteria</taxon>
        <taxon>Bacillati</taxon>
        <taxon>Cyanobacteriota</taxon>
        <taxon>Cyanophyceae</taxon>
        <taxon>Oscillatoriophycideae</taxon>
        <taxon>Oscillatoriales</taxon>
        <taxon>Microcoleaceae</taxon>
        <taxon>Planktothrix</taxon>
    </lineage>
</organism>
<name>A0A1J1LMR2_9CYAN</name>
<proteinExistence type="predicted"/>
<dbReference type="STRING" id="671072.PL9214520041"/>
<evidence type="ECO:0000313" key="5">
    <source>
        <dbReference type="Proteomes" id="UP000184315"/>
    </source>
</evidence>
<keyword evidence="5" id="KW-1185">Reference proteome</keyword>
<keyword evidence="1" id="KW-0732">Signal</keyword>
<dbReference type="OrthoDB" id="447835at2"/>
<accession>A0A1J1LMR2</accession>
<dbReference type="Pfam" id="PF13385">
    <property type="entry name" value="Laminin_G_3"/>
    <property type="match status" value="1"/>
</dbReference>